<dbReference type="SUPFAM" id="SSF55136">
    <property type="entry name" value="Probable bacterial effector-binding domain"/>
    <property type="match status" value="1"/>
</dbReference>
<comment type="caution">
    <text evidence="2">The sequence shown here is derived from an EMBL/GenBank/DDBJ whole genome shotgun (WGS) entry which is preliminary data.</text>
</comment>
<proteinExistence type="predicted"/>
<dbReference type="SMART" id="SM00871">
    <property type="entry name" value="AraC_E_bind"/>
    <property type="match status" value="1"/>
</dbReference>
<dbReference type="Proteomes" id="UP000051181">
    <property type="component" value="Unassembled WGS sequence"/>
</dbReference>
<evidence type="ECO:0000259" key="1">
    <source>
        <dbReference type="SMART" id="SM00871"/>
    </source>
</evidence>
<dbReference type="Gene3D" id="3.20.80.10">
    <property type="entry name" value="Regulatory factor, effector binding domain"/>
    <property type="match status" value="1"/>
</dbReference>
<dbReference type="Pfam" id="PF14526">
    <property type="entry name" value="Cass2"/>
    <property type="match status" value="1"/>
</dbReference>
<sequence>MTRSSNLAGNIKNPVLYANRKKDIMTQNYTIKQFPTVTITGYAAQLPLPTMANIQEVSTLKSHHFMTLAQSGQFGELMSASRDKIGYALSGVTDEQLEYFAGANTTVTPTAAETRTVPAGDYVVLTGQGGPSRQLFDQLIGQFFSKILPENPQLYKEDSFVIEALLNGNPADAVVELRIPVSK</sequence>
<name>A0A0R1F9P1_9LACO</name>
<accession>A0A0R1F9P1</accession>
<reference evidence="2 3" key="1">
    <citation type="journal article" date="2015" name="Genome Announc.">
        <title>Expanding the biotechnology potential of lactobacilli through comparative genomics of 213 strains and associated genera.</title>
        <authorList>
            <person name="Sun Z."/>
            <person name="Harris H.M."/>
            <person name="McCann A."/>
            <person name="Guo C."/>
            <person name="Argimon S."/>
            <person name="Zhang W."/>
            <person name="Yang X."/>
            <person name="Jeffery I.B."/>
            <person name="Cooney J.C."/>
            <person name="Kagawa T.F."/>
            <person name="Liu W."/>
            <person name="Song Y."/>
            <person name="Salvetti E."/>
            <person name="Wrobel A."/>
            <person name="Rasinkangas P."/>
            <person name="Parkhill J."/>
            <person name="Rea M.C."/>
            <person name="O'Sullivan O."/>
            <person name="Ritari J."/>
            <person name="Douillard F.P."/>
            <person name="Paul Ross R."/>
            <person name="Yang R."/>
            <person name="Briner A.E."/>
            <person name="Felis G.E."/>
            <person name="de Vos W.M."/>
            <person name="Barrangou R."/>
            <person name="Klaenhammer T.R."/>
            <person name="Caufield P.W."/>
            <person name="Cui Y."/>
            <person name="Zhang H."/>
            <person name="O'Toole P.W."/>
        </authorList>
    </citation>
    <scope>NUCLEOTIDE SEQUENCE [LARGE SCALE GENOMIC DNA]</scope>
    <source>
        <strain evidence="2 3">DSM 20001</strain>
    </source>
</reference>
<evidence type="ECO:0000313" key="3">
    <source>
        <dbReference type="Proteomes" id="UP000051181"/>
    </source>
</evidence>
<organism evidence="2 3">
    <name type="scientific">Loigolactobacillus coryniformis subsp. coryniformis KCTC 3167 = DSM 20001</name>
    <dbReference type="NCBI Taxonomy" id="913848"/>
    <lineage>
        <taxon>Bacteria</taxon>
        <taxon>Bacillati</taxon>
        <taxon>Bacillota</taxon>
        <taxon>Bacilli</taxon>
        <taxon>Lactobacillales</taxon>
        <taxon>Lactobacillaceae</taxon>
        <taxon>Loigolactobacillus</taxon>
    </lineage>
</organism>
<dbReference type="AlphaFoldDB" id="A0A0R1F9P1"/>
<evidence type="ECO:0000313" key="2">
    <source>
        <dbReference type="EMBL" id="KRK16002.1"/>
    </source>
</evidence>
<dbReference type="InterPro" id="IPR011256">
    <property type="entry name" value="Reg_factor_effector_dom_sf"/>
</dbReference>
<dbReference type="EMBL" id="AZCN01000038">
    <property type="protein sequence ID" value="KRK16002.1"/>
    <property type="molecule type" value="Genomic_DNA"/>
</dbReference>
<dbReference type="InterPro" id="IPR029441">
    <property type="entry name" value="Cass2"/>
</dbReference>
<dbReference type="eggNOG" id="ENOG5030K57">
    <property type="taxonomic scope" value="Bacteria"/>
</dbReference>
<dbReference type="InterPro" id="IPR010499">
    <property type="entry name" value="AraC_E-bd"/>
</dbReference>
<gene>
    <name evidence="2" type="ORF">FD22_GL001416</name>
</gene>
<feature type="domain" description="AraC effector-binding" evidence="1">
    <location>
        <begin position="27"/>
        <end position="182"/>
    </location>
</feature>
<dbReference type="PATRIC" id="fig|913848.6.peg.1455"/>
<protein>
    <recommendedName>
        <fullName evidence="1">AraC effector-binding domain-containing protein</fullName>
    </recommendedName>
</protein>